<organism evidence="2 3">
    <name type="scientific">Streptomyces triticiradicis</name>
    <dbReference type="NCBI Taxonomy" id="2651189"/>
    <lineage>
        <taxon>Bacteria</taxon>
        <taxon>Bacillati</taxon>
        <taxon>Actinomycetota</taxon>
        <taxon>Actinomycetes</taxon>
        <taxon>Kitasatosporales</taxon>
        <taxon>Streptomycetaceae</taxon>
        <taxon>Streptomyces</taxon>
    </lineage>
</organism>
<feature type="region of interest" description="Disordered" evidence="1">
    <location>
        <begin position="29"/>
        <end position="65"/>
    </location>
</feature>
<evidence type="ECO:0000313" key="2">
    <source>
        <dbReference type="EMBL" id="KAB1987029.1"/>
    </source>
</evidence>
<comment type="caution">
    <text evidence="2">The sequence shown here is derived from an EMBL/GenBank/DDBJ whole genome shotgun (WGS) entry which is preliminary data.</text>
</comment>
<dbReference type="EMBL" id="WBKG01000016">
    <property type="protein sequence ID" value="KAB1987029.1"/>
    <property type="molecule type" value="Genomic_DNA"/>
</dbReference>
<name>A0A7J5DEE1_9ACTN</name>
<feature type="compositionally biased region" description="Basic and acidic residues" evidence="1">
    <location>
        <begin position="51"/>
        <end position="65"/>
    </location>
</feature>
<sequence length="212" mass="22433">MPVATAFAVTTALLLTACGGGDGTPKANDKIKGADTSATASASPGASASEDADRPDITLPGDVKDEFEGWKTGDATKDAILADAGRAQTATNDAIIKGTPDTPGLAFYYKGKALSSSTRWVQKWLDSGITYTGTTRYYSPKVEIFDSKSAGVSYCADETEAYNKDRKTKKVDRTPAGKDAYVLYNTRLEKTGRGVWQTSDGTSVRGSKTCVR</sequence>
<evidence type="ECO:0000313" key="3">
    <source>
        <dbReference type="Proteomes" id="UP000442990"/>
    </source>
</evidence>
<keyword evidence="3" id="KW-1185">Reference proteome</keyword>
<protein>
    <submittedName>
        <fullName evidence="2">Uncharacterized protein</fullName>
    </submittedName>
</protein>
<accession>A0A7J5DEE1</accession>
<gene>
    <name evidence="2" type="ORF">F8144_19865</name>
</gene>
<proteinExistence type="predicted"/>
<evidence type="ECO:0000256" key="1">
    <source>
        <dbReference type="SAM" id="MobiDB-lite"/>
    </source>
</evidence>
<dbReference type="Proteomes" id="UP000442990">
    <property type="component" value="Unassembled WGS sequence"/>
</dbReference>
<reference evidence="2 3" key="1">
    <citation type="submission" date="2019-09" db="EMBL/GenBank/DDBJ databases">
        <title>Isolation and identification of active actinomycetes.</title>
        <authorList>
            <person name="Yu Z."/>
            <person name="Han C."/>
            <person name="Yu B."/>
        </authorList>
    </citation>
    <scope>NUCLEOTIDE SEQUENCE [LARGE SCALE GENOMIC DNA]</scope>
    <source>
        <strain evidence="2 3">NEAU-H2</strain>
    </source>
</reference>
<feature type="compositionally biased region" description="Low complexity" evidence="1">
    <location>
        <begin position="34"/>
        <end position="49"/>
    </location>
</feature>
<dbReference type="AlphaFoldDB" id="A0A7J5DEE1"/>